<accession>A0ABU9VY33</accession>
<comment type="caution">
    <text evidence="8">The sequence shown here is derived from an EMBL/GenBank/DDBJ whole genome shotgun (WGS) entry which is preliminary data.</text>
</comment>
<keyword evidence="9" id="KW-1185">Reference proteome</keyword>
<sequence>MTAIQDPIDQQLLNLIQQDFPVDPRPYKILGDTLGISESDALQRVNLLREAGIIRRLGGVFDSRKLGYVSTLCAVSVPDHLVPQAAALINPLPGVTHHYQRDHTYNLWFTLIAPSDEKLSETLGQLEKNLQTQADGGPLLNLPACQTFKIKVQFQL</sequence>
<protein>
    <recommendedName>
        <fullName evidence="4">siroheme decarboxylase</fullName>
        <ecNumber evidence="4">4.1.1.111</ecNumber>
    </recommendedName>
</protein>
<name>A0ABU9VY33_9CLOT</name>
<evidence type="ECO:0000256" key="5">
    <source>
        <dbReference type="ARBA" id="ARBA00048470"/>
    </source>
</evidence>
<dbReference type="Proteomes" id="UP001407405">
    <property type="component" value="Unassembled WGS sequence"/>
</dbReference>
<organism evidence="8 9">
    <name type="scientific">Anoxynatronum sibiricum</name>
    <dbReference type="NCBI Taxonomy" id="210623"/>
    <lineage>
        <taxon>Bacteria</taxon>
        <taxon>Bacillati</taxon>
        <taxon>Bacillota</taxon>
        <taxon>Clostridia</taxon>
        <taxon>Eubacteriales</taxon>
        <taxon>Clostridiaceae</taxon>
        <taxon>Anoxynatronum</taxon>
    </lineage>
</organism>
<dbReference type="InterPro" id="IPR040523">
    <property type="entry name" value="AsnC_trans_reg2"/>
</dbReference>
<dbReference type="InterPro" id="IPR050684">
    <property type="entry name" value="HTH-Siroheme_Decarb"/>
</dbReference>
<dbReference type="Gene3D" id="3.30.70.3460">
    <property type="match status" value="1"/>
</dbReference>
<dbReference type="PANTHER" id="PTHR43413">
    <property type="entry name" value="TRANSCRIPTIONAL REGULATOR, ASNC FAMILY"/>
    <property type="match status" value="1"/>
</dbReference>
<comment type="pathway">
    <text evidence="2">Porphyrin-containing compound metabolism.</text>
</comment>
<dbReference type="RefSeq" id="WP_343186591.1">
    <property type="nucleotide sequence ID" value="NZ_JBCITM010000014.1"/>
</dbReference>
<evidence type="ECO:0000259" key="7">
    <source>
        <dbReference type="Pfam" id="PF22451"/>
    </source>
</evidence>
<evidence type="ECO:0000259" key="6">
    <source>
        <dbReference type="Pfam" id="PF17805"/>
    </source>
</evidence>
<dbReference type="SUPFAM" id="SSF46785">
    <property type="entry name" value="Winged helix' DNA-binding domain"/>
    <property type="match status" value="1"/>
</dbReference>
<dbReference type="Pfam" id="PF17805">
    <property type="entry name" value="AsnC_trans_reg2"/>
    <property type="match status" value="1"/>
</dbReference>
<reference evidence="8 9" key="1">
    <citation type="submission" date="2024-04" db="EMBL/GenBank/DDBJ databases">
        <title>Genome sequencing and metabolic network reconstruction of aminoacids and betaine degradation by Anoxynatronum sibiricum.</title>
        <authorList>
            <person name="Detkova E.N."/>
            <person name="Boltjanskaja Y.V."/>
            <person name="Mardanov A.V."/>
            <person name="Kevbrin V."/>
        </authorList>
    </citation>
    <scope>NUCLEOTIDE SEQUENCE [LARGE SCALE GENOMIC DNA]</scope>
    <source>
        <strain evidence="8 9">Z-7981</strain>
    </source>
</reference>
<dbReference type="EC" id="4.1.1.111" evidence="4"/>
<dbReference type="InterPro" id="IPR036388">
    <property type="entry name" value="WH-like_DNA-bd_sf"/>
</dbReference>
<dbReference type="InterPro" id="IPR036390">
    <property type="entry name" value="WH_DNA-bd_sf"/>
</dbReference>
<evidence type="ECO:0000256" key="3">
    <source>
        <dbReference type="ARBA" id="ARBA00023457"/>
    </source>
</evidence>
<comment type="catalytic activity">
    <reaction evidence="5">
        <text>siroheme + 2 H(+) = 12,18-didecarboxysiroheme + 2 CO2</text>
        <dbReference type="Rhea" id="RHEA:19093"/>
        <dbReference type="ChEBI" id="CHEBI:15378"/>
        <dbReference type="ChEBI" id="CHEBI:16526"/>
        <dbReference type="ChEBI" id="CHEBI:60052"/>
        <dbReference type="ChEBI" id="CHEBI:140497"/>
        <dbReference type="EC" id="4.1.1.111"/>
    </reaction>
</comment>
<dbReference type="Gene3D" id="1.10.10.10">
    <property type="entry name" value="Winged helix-like DNA-binding domain superfamily/Winged helix DNA-binding domain"/>
    <property type="match status" value="1"/>
</dbReference>
<gene>
    <name evidence="8" type="ORF">AAIG11_12435</name>
</gene>
<evidence type="ECO:0000256" key="1">
    <source>
        <dbReference type="ARBA" id="ARBA00023239"/>
    </source>
</evidence>
<evidence type="ECO:0000256" key="2">
    <source>
        <dbReference type="ARBA" id="ARBA00023444"/>
    </source>
</evidence>
<dbReference type="InterPro" id="IPR053953">
    <property type="entry name" value="NirdL-like_HTH"/>
</dbReference>
<proteinExistence type="inferred from homology"/>
<keyword evidence="1" id="KW-0456">Lyase</keyword>
<evidence type="ECO:0000256" key="4">
    <source>
        <dbReference type="ARBA" id="ARBA00023471"/>
    </source>
</evidence>
<comment type="similarity">
    <text evidence="3">Belongs to the Ahb/Nir family.</text>
</comment>
<evidence type="ECO:0000313" key="9">
    <source>
        <dbReference type="Proteomes" id="UP001407405"/>
    </source>
</evidence>
<feature type="domain" description="Siroheme decarboxylase AsnC-like ligand binding" evidence="6">
    <location>
        <begin position="65"/>
        <end position="149"/>
    </location>
</feature>
<dbReference type="PANTHER" id="PTHR43413:SF1">
    <property type="entry name" value="SIROHEME DECARBOXYLASE NIRL SUBUNIT"/>
    <property type="match status" value="1"/>
</dbReference>
<dbReference type="EMBL" id="JBCITM010000014">
    <property type="protein sequence ID" value="MEN1761291.1"/>
    <property type="molecule type" value="Genomic_DNA"/>
</dbReference>
<evidence type="ECO:0000313" key="8">
    <source>
        <dbReference type="EMBL" id="MEN1761291.1"/>
    </source>
</evidence>
<feature type="domain" description="Siroheme decarboxylase NirL-like HTH" evidence="7">
    <location>
        <begin position="9"/>
        <end position="55"/>
    </location>
</feature>
<dbReference type="Pfam" id="PF22451">
    <property type="entry name" value="NirdL-like_HTH"/>
    <property type="match status" value="1"/>
</dbReference>